<reference evidence="1" key="1">
    <citation type="submission" date="2021-03" db="EMBL/GenBank/DDBJ databases">
        <authorList>
            <person name="Tagirdzhanova G."/>
        </authorList>
    </citation>
    <scope>NUCLEOTIDE SEQUENCE</scope>
</reference>
<dbReference type="EMBL" id="CAJPDQ010000003">
    <property type="protein sequence ID" value="CAF9907408.1"/>
    <property type="molecule type" value="Genomic_DNA"/>
</dbReference>
<gene>
    <name evidence="1" type="ORF">GOMPHAMPRED_005099</name>
</gene>
<name>A0A8H3EN12_9LECA</name>
<sequence>MPEPESKHDYSIGWITSLPIEKAAAIALLDEVYEEPEDFDQSNIDKEFLYMG</sequence>
<dbReference type="AlphaFoldDB" id="A0A8H3EN12"/>
<accession>A0A8H3EN12</accession>
<evidence type="ECO:0000313" key="1">
    <source>
        <dbReference type="EMBL" id="CAF9907408.1"/>
    </source>
</evidence>
<evidence type="ECO:0000313" key="2">
    <source>
        <dbReference type="Proteomes" id="UP000664169"/>
    </source>
</evidence>
<protein>
    <submittedName>
        <fullName evidence="1">Uncharacterized protein</fullName>
    </submittedName>
</protein>
<comment type="caution">
    <text evidence="1">The sequence shown here is derived from an EMBL/GenBank/DDBJ whole genome shotgun (WGS) entry which is preliminary data.</text>
</comment>
<organism evidence="1 2">
    <name type="scientific">Gomphillus americanus</name>
    <dbReference type="NCBI Taxonomy" id="1940652"/>
    <lineage>
        <taxon>Eukaryota</taxon>
        <taxon>Fungi</taxon>
        <taxon>Dikarya</taxon>
        <taxon>Ascomycota</taxon>
        <taxon>Pezizomycotina</taxon>
        <taxon>Lecanoromycetes</taxon>
        <taxon>OSLEUM clade</taxon>
        <taxon>Ostropomycetidae</taxon>
        <taxon>Ostropales</taxon>
        <taxon>Graphidaceae</taxon>
        <taxon>Gomphilloideae</taxon>
        <taxon>Gomphillus</taxon>
    </lineage>
</organism>
<dbReference type="OrthoDB" id="1577640at2759"/>
<proteinExistence type="predicted"/>
<dbReference type="Proteomes" id="UP000664169">
    <property type="component" value="Unassembled WGS sequence"/>
</dbReference>
<keyword evidence="2" id="KW-1185">Reference proteome</keyword>